<dbReference type="EMBL" id="RJVU01072567">
    <property type="protein sequence ID" value="ROI33841.1"/>
    <property type="molecule type" value="Genomic_DNA"/>
</dbReference>
<evidence type="ECO:0000313" key="3">
    <source>
        <dbReference type="Proteomes" id="UP000281406"/>
    </source>
</evidence>
<evidence type="ECO:0000313" key="2">
    <source>
        <dbReference type="EMBL" id="ROI33841.1"/>
    </source>
</evidence>
<evidence type="ECO:0000256" key="1">
    <source>
        <dbReference type="SAM" id="MobiDB-lite"/>
    </source>
</evidence>
<organism evidence="2 3">
    <name type="scientific">Anabarilius grahami</name>
    <name type="common">Kanglang fish</name>
    <name type="synonym">Barilius grahami</name>
    <dbReference type="NCBI Taxonomy" id="495550"/>
    <lineage>
        <taxon>Eukaryota</taxon>
        <taxon>Metazoa</taxon>
        <taxon>Chordata</taxon>
        <taxon>Craniata</taxon>
        <taxon>Vertebrata</taxon>
        <taxon>Euteleostomi</taxon>
        <taxon>Actinopterygii</taxon>
        <taxon>Neopterygii</taxon>
        <taxon>Teleostei</taxon>
        <taxon>Ostariophysi</taxon>
        <taxon>Cypriniformes</taxon>
        <taxon>Xenocyprididae</taxon>
        <taxon>Xenocypridinae</taxon>
        <taxon>Xenocypridinae incertae sedis</taxon>
        <taxon>Anabarilius</taxon>
    </lineage>
</organism>
<feature type="compositionally biased region" description="Polar residues" evidence="1">
    <location>
        <begin position="1"/>
        <end position="14"/>
    </location>
</feature>
<gene>
    <name evidence="2" type="ORF">DPX16_20355</name>
</gene>
<dbReference type="AlphaFoldDB" id="A0A3N0XI29"/>
<protein>
    <submittedName>
        <fullName evidence="2">Uncharacterized protein</fullName>
    </submittedName>
</protein>
<sequence>MGKNTKPGSAKNQTSSKDDDASDMAAAPIPLTVEVLVSELEKSRRSLSDEFTALLNSSLSPLQTSLESIHSTLASHTTTISEMETALTDHSGSLFHLLFKLQPVPLPSHRSLPSAPRVLLNLPSLAWIHPGPSGIQLLLDSDIHLLIPSLHLSPSFRLLRLGSSLHRLHLGPSDLRLHWAHSLFRLHLGQTSPSLCHGLASRLLRSVSPPHGSVWLRPPSGSTSTLSLSGTTSALRYPGSTSLWLRHGHQDQQTRLYIVGTRMAIPEVFDLVGTFF</sequence>
<feature type="region of interest" description="Disordered" evidence="1">
    <location>
        <begin position="1"/>
        <end position="25"/>
    </location>
</feature>
<name>A0A3N0XI29_ANAGA</name>
<comment type="caution">
    <text evidence="2">The sequence shown here is derived from an EMBL/GenBank/DDBJ whole genome shotgun (WGS) entry which is preliminary data.</text>
</comment>
<accession>A0A3N0XI29</accession>
<proteinExistence type="predicted"/>
<dbReference type="Proteomes" id="UP000281406">
    <property type="component" value="Unassembled WGS sequence"/>
</dbReference>
<keyword evidence="3" id="KW-1185">Reference proteome</keyword>
<reference evidence="2 3" key="1">
    <citation type="submission" date="2018-10" db="EMBL/GenBank/DDBJ databases">
        <title>Genome assembly for a Yunnan-Guizhou Plateau 3E fish, Anabarilius grahami (Regan), and its evolutionary and genetic applications.</title>
        <authorList>
            <person name="Jiang W."/>
        </authorList>
    </citation>
    <scope>NUCLEOTIDE SEQUENCE [LARGE SCALE GENOMIC DNA]</scope>
    <source>
        <strain evidence="2">AG-KIZ</strain>
        <tissue evidence="2">Muscle</tissue>
    </source>
</reference>